<dbReference type="InterPro" id="IPR029068">
    <property type="entry name" value="Glyas_Bleomycin-R_OHBP_Dase"/>
</dbReference>
<dbReference type="InterPro" id="IPR051332">
    <property type="entry name" value="Fosfomycin_Res_Enzymes"/>
</dbReference>
<gene>
    <name evidence="3" type="ORF">M3202_07300</name>
</gene>
<evidence type="ECO:0000313" key="4">
    <source>
        <dbReference type="Proteomes" id="UP001139179"/>
    </source>
</evidence>
<accession>A0A9X2INZ1</accession>
<evidence type="ECO:0000259" key="2">
    <source>
        <dbReference type="PROSITE" id="PS51819"/>
    </source>
</evidence>
<dbReference type="Gene3D" id="3.10.180.10">
    <property type="entry name" value="2,3-Dihydroxybiphenyl 1,2-Dioxygenase, domain 1"/>
    <property type="match status" value="1"/>
</dbReference>
<comment type="caution">
    <text evidence="3">The sequence shown here is derived from an EMBL/GenBank/DDBJ whole genome shotgun (WGS) entry which is preliminary data.</text>
</comment>
<keyword evidence="4" id="KW-1185">Reference proteome</keyword>
<dbReference type="Proteomes" id="UP001139179">
    <property type="component" value="Unassembled WGS sequence"/>
</dbReference>
<sequence>MIKKIEHTAIIVKNLEESIHYYTTIFGMSLRTKGDNKQRSMAFLYFETDPAHEIELIEDLQPEAEYAAAGIVNHLAFTVENMEEAVRFYEGKGIEFHTDKPNVAIDGAKTSFFTGPNGELLQLVEPVR</sequence>
<dbReference type="AlphaFoldDB" id="A0A9X2INZ1"/>
<dbReference type="CDD" id="cd06587">
    <property type="entry name" value="VOC"/>
    <property type="match status" value="1"/>
</dbReference>
<dbReference type="Pfam" id="PF00903">
    <property type="entry name" value="Glyoxalase"/>
    <property type="match status" value="1"/>
</dbReference>
<organism evidence="3 4">
    <name type="scientific">Halalkalibacter oceani</name>
    <dbReference type="NCBI Taxonomy" id="1653776"/>
    <lineage>
        <taxon>Bacteria</taxon>
        <taxon>Bacillati</taxon>
        <taxon>Bacillota</taxon>
        <taxon>Bacilli</taxon>
        <taxon>Bacillales</taxon>
        <taxon>Bacillaceae</taxon>
        <taxon>Halalkalibacter</taxon>
    </lineage>
</organism>
<dbReference type="InterPro" id="IPR037523">
    <property type="entry name" value="VOC_core"/>
</dbReference>
<keyword evidence="1" id="KW-0479">Metal-binding</keyword>
<dbReference type="PANTHER" id="PTHR36113">
    <property type="entry name" value="LYASE, PUTATIVE-RELATED-RELATED"/>
    <property type="match status" value="1"/>
</dbReference>
<feature type="domain" description="VOC" evidence="2">
    <location>
        <begin position="4"/>
        <end position="126"/>
    </location>
</feature>
<reference evidence="3" key="1">
    <citation type="submission" date="2022-05" db="EMBL/GenBank/DDBJ databases">
        <title>Comparative Genomics of Spacecraft Associated Microbes.</title>
        <authorList>
            <person name="Tran M.T."/>
            <person name="Wright A."/>
            <person name="Seuylemezian A."/>
            <person name="Eisen J."/>
            <person name="Coil D."/>
        </authorList>
    </citation>
    <scope>NUCLEOTIDE SEQUENCE</scope>
    <source>
        <strain evidence="3">214.1.1</strain>
    </source>
</reference>
<proteinExistence type="predicted"/>
<dbReference type="InterPro" id="IPR004360">
    <property type="entry name" value="Glyas_Fos-R_dOase_dom"/>
</dbReference>
<dbReference type="PANTHER" id="PTHR36113:SF6">
    <property type="entry name" value="FOSFOMYCIN RESISTANCE PROTEIN FOSX"/>
    <property type="match status" value="1"/>
</dbReference>
<evidence type="ECO:0000313" key="3">
    <source>
        <dbReference type="EMBL" id="MCM3713887.1"/>
    </source>
</evidence>
<dbReference type="PROSITE" id="PS51819">
    <property type="entry name" value="VOC"/>
    <property type="match status" value="1"/>
</dbReference>
<dbReference type="SUPFAM" id="SSF54593">
    <property type="entry name" value="Glyoxalase/Bleomycin resistance protein/Dihydroxybiphenyl dioxygenase"/>
    <property type="match status" value="1"/>
</dbReference>
<name>A0A9X2INZ1_9BACI</name>
<dbReference type="GO" id="GO:0046872">
    <property type="term" value="F:metal ion binding"/>
    <property type="evidence" value="ECO:0007669"/>
    <property type="project" value="UniProtKB-KW"/>
</dbReference>
<evidence type="ECO:0000256" key="1">
    <source>
        <dbReference type="ARBA" id="ARBA00022723"/>
    </source>
</evidence>
<dbReference type="RefSeq" id="WP_251222690.1">
    <property type="nucleotide sequence ID" value="NZ_JAMBOL010000004.1"/>
</dbReference>
<dbReference type="EMBL" id="JAMBOL010000004">
    <property type="protein sequence ID" value="MCM3713887.1"/>
    <property type="molecule type" value="Genomic_DNA"/>
</dbReference>
<protein>
    <submittedName>
        <fullName evidence="3">VOC family protein</fullName>
    </submittedName>
</protein>